<proteinExistence type="predicted"/>
<dbReference type="InterPro" id="IPR024524">
    <property type="entry name" value="DUF3800"/>
</dbReference>
<organism evidence="1 2">
    <name type="scientific">Pseudodesulfovibrio alkaliphilus</name>
    <dbReference type="NCBI Taxonomy" id="2661613"/>
    <lineage>
        <taxon>Bacteria</taxon>
        <taxon>Pseudomonadati</taxon>
        <taxon>Thermodesulfobacteriota</taxon>
        <taxon>Desulfovibrionia</taxon>
        <taxon>Desulfovibrionales</taxon>
        <taxon>Desulfovibrionaceae</taxon>
    </lineage>
</organism>
<dbReference type="Proteomes" id="UP000461162">
    <property type="component" value="Unassembled WGS sequence"/>
</dbReference>
<dbReference type="EMBL" id="WODC01000015">
    <property type="protein sequence ID" value="MUM78840.1"/>
    <property type="molecule type" value="Genomic_DNA"/>
</dbReference>
<dbReference type="AlphaFoldDB" id="A0A7K1KSA6"/>
<gene>
    <name evidence="1" type="ORF">GKC30_14485</name>
</gene>
<evidence type="ECO:0000313" key="2">
    <source>
        <dbReference type="Proteomes" id="UP000461162"/>
    </source>
</evidence>
<protein>
    <submittedName>
        <fullName evidence="1">DUF3800 domain-containing protein</fullName>
    </submittedName>
</protein>
<keyword evidence="2" id="KW-1185">Reference proteome</keyword>
<evidence type="ECO:0000313" key="1">
    <source>
        <dbReference type="EMBL" id="MUM78840.1"/>
    </source>
</evidence>
<accession>A0A7K1KSA6</accession>
<dbReference type="RefSeq" id="WP_155935692.1">
    <property type="nucleotide sequence ID" value="NZ_WODC01000015.1"/>
</dbReference>
<comment type="caution">
    <text evidence="1">The sequence shown here is derived from an EMBL/GenBank/DDBJ whole genome shotgun (WGS) entry which is preliminary data.</text>
</comment>
<dbReference type="Pfam" id="PF12686">
    <property type="entry name" value="DUF3800"/>
    <property type="match status" value="1"/>
</dbReference>
<reference evidence="1 2" key="1">
    <citation type="submission" date="2019-11" db="EMBL/GenBank/DDBJ databases">
        <title>Pseudodesulfovibrio alkaliphilus, sp. nov., an alkaliphilic sulfate-reducing bacteria from mud volcano of Taman peninsula, Russia.</title>
        <authorList>
            <person name="Frolova A."/>
            <person name="Merkel A.Y."/>
            <person name="Slobodkin A.I."/>
        </authorList>
    </citation>
    <scope>NUCLEOTIDE SEQUENCE [LARGE SCALE GENOMIC DNA]</scope>
    <source>
        <strain evidence="1 2">F-1</strain>
    </source>
</reference>
<sequence length="299" mass="33951">MSYLLFIDESGQDRRDSPYEVLAGVAIEDKKIWPLVQCINSIQEDCFGVQRYREFRSEAKGTKILKRKTFKQAATYPPIANPDRKNLACAMLADGTRPAPMKLAALAQAKIAYVEKVFEECLRYDCRAFSSIVPQNAARPEGDAFLRKDYTYLFERFAHMLNQNGGQSGIIVFDELDKSQSHLLINQMENYFLKTQKGQSRAKVIVPEPLFVHSDLTTMVQVVDLIAYVVAWGVRLKGMQEAPRGELDALASQVLKLRYYHRTPGGFDKWGFKLIEDLRTQNEVKKEEGNAACATKPPQ</sequence>
<name>A0A7K1KSA6_9BACT</name>